<dbReference type="SUPFAM" id="SSF53383">
    <property type="entry name" value="PLP-dependent transferases"/>
    <property type="match status" value="1"/>
</dbReference>
<dbReference type="eggNOG" id="COG1167">
    <property type="taxonomic scope" value="Bacteria"/>
</dbReference>
<keyword evidence="7" id="KW-0808">Transferase</keyword>
<evidence type="ECO:0000256" key="2">
    <source>
        <dbReference type="ARBA" id="ARBA00022898"/>
    </source>
</evidence>
<keyword evidence="8" id="KW-1185">Reference proteome</keyword>
<dbReference type="Proteomes" id="UP000010796">
    <property type="component" value="Chromosome"/>
</dbReference>
<dbReference type="CDD" id="cd00609">
    <property type="entry name" value="AAT_like"/>
    <property type="match status" value="1"/>
</dbReference>
<name>L0FZN9_ECHVK</name>
<dbReference type="GO" id="GO:0003677">
    <property type="term" value="F:DNA binding"/>
    <property type="evidence" value="ECO:0007669"/>
    <property type="project" value="UniProtKB-KW"/>
</dbReference>
<dbReference type="SUPFAM" id="SSF46785">
    <property type="entry name" value="Winged helix' DNA-binding domain"/>
    <property type="match status" value="1"/>
</dbReference>
<dbReference type="InterPro" id="IPR051446">
    <property type="entry name" value="HTH_trans_reg/aminotransferase"/>
</dbReference>
<evidence type="ECO:0000259" key="6">
    <source>
        <dbReference type="PROSITE" id="PS50949"/>
    </source>
</evidence>
<dbReference type="InterPro" id="IPR036388">
    <property type="entry name" value="WH-like_DNA-bd_sf"/>
</dbReference>
<keyword evidence="5" id="KW-0804">Transcription</keyword>
<dbReference type="PANTHER" id="PTHR46577:SF1">
    <property type="entry name" value="HTH-TYPE TRANSCRIPTIONAL REGULATORY PROTEIN GABR"/>
    <property type="match status" value="1"/>
</dbReference>
<evidence type="ECO:0000256" key="4">
    <source>
        <dbReference type="ARBA" id="ARBA00023125"/>
    </source>
</evidence>
<accession>L0FZN9</accession>
<dbReference type="GO" id="GO:0008483">
    <property type="term" value="F:transaminase activity"/>
    <property type="evidence" value="ECO:0007669"/>
    <property type="project" value="UniProtKB-KW"/>
</dbReference>
<comment type="similarity">
    <text evidence="1">In the C-terminal section; belongs to the class-I pyridoxal-phosphate-dependent aminotransferase family.</text>
</comment>
<dbReference type="SMART" id="SM00345">
    <property type="entry name" value="HTH_GNTR"/>
    <property type="match status" value="1"/>
</dbReference>
<keyword evidence="3" id="KW-0805">Transcription regulation</keyword>
<organism evidence="7 8">
    <name type="scientific">Echinicola vietnamensis (strain DSM 17526 / LMG 23754 / KMM 6221)</name>
    <dbReference type="NCBI Taxonomy" id="926556"/>
    <lineage>
        <taxon>Bacteria</taxon>
        <taxon>Pseudomonadati</taxon>
        <taxon>Bacteroidota</taxon>
        <taxon>Cytophagia</taxon>
        <taxon>Cytophagales</taxon>
        <taxon>Cyclobacteriaceae</taxon>
        <taxon>Echinicola</taxon>
    </lineage>
</organism>
<dbReference type="InterPro" id="IPR015424">
    <property type="entry name" value="PyrdxlP-dep_Trfase"/>
</dbReference>
<dbReference type="PROSITE" id="PS50949">
    <property type="entry name" value="HTH_GNTR"/>
    <property type="match status" value="1"/>
</dbReference>
<dbReference type="AlphaFoldDB" id="L0FZN9"/>
<dbReference type="Gene3D" id="3.40.640.10">
    <property type="entry name" value="Type I PLP-dependent aspartate aminotransferase-like (Major domain)"/>
    <property type="match status" value="1"/>
</dbReference>
<dbReference type="HOGENOM" id="CLU_017584_0_1_10"/>
<feature type="domain" description="HTH gntR-type" evidence="6">
    <location>
        <begin position="15"/>
        <end position="83"/>
    </location>
</feature>
<protein>
    <submittedName>
        <fullName evidence="7">Transcriptional regulator with HTH domain and aminotransferase domain</fullName>
    </submittedName>
</protein>
<dbReference type="RefSeq" id="WP_015265782.1">
    <property type="nucleotide sequence ID" value="NC_019904.1"/>
</dbReference>
<evidence type="ECO:0000256" key="1">
    <source>
        <dbReference type="ARBA" id="ARBA00005384"/>
    </source>
</evidence>
<dbReference type="GO" id="GO:0003700">
    <property type="term" value="F:DNA-binding transcription factor activity"/>
    <property type="evidence" value="ECO:0007669"/>
    <property type="project" value="InterPro"/>
</dbReference>
<sequence>MVPEFFQHLELHRNRAFALQIEEFIIDLIQKEVLKENFPLPSSRKLAFYLSVHRKTVIKAYDRLTAKGYVYTIERVGFYVNRSRPAPRGFKPYESKINLSEDYPDISLSPISELGRAYRRYFWKARNYDHHLVQSTGYPPFRDTMHTYLVHNRGINCTYEEFCVFYGYYTLLLMTVFSFLRKEGAIVMEEPADPNIRNVLRSMGLKFITVRVGHQGINTTELEAICQKHQIGALILSPRNQYPTTAVLSFGRREKVVWLSRKYGFTIIEKDFEHEFIYNKEVPGTLKGEFPNDNIIYISPLSKMIPSLHLTVLLIAPRHFIYSIRKLLYSQRNVILEQSLNELIREGVINLFSKKLNKIYKKRRDHIHQFLKRQSGIFHHPPQTGLAFWIEFSRPLAIEQVRNRLKKEGYYLQNPAHYFAGEHPNNAIRIGFGKSLPEHFEKIWGIFR</sequence>
<gene>
    <name evidence="7" type="ordered locus">Echvi_1967</name>
</gene>
<keyword evidence="4" id="KW-0238">DNA-binding</keyword>
<dbReference type="KEGG" id="evi:Echvi_1967"/>
<dbReference type="Gene3D" id="1.10.10.10">
    <property type="entry name" value="Winged helix-like DNA-binding domain superfamily/Winged helix DNA-binding domain"/>
    <property type="match status" value="1"/>
</dbReference>
<evidence type="ECO:0000256" key="5">
    <source>
        <dbReference type="ARBA" id="ARBA00023163"/>
    </source>
</evidence>
<keyword evidence="7" id="KW-0032">Aminotransferase</keyword>
<dbReference type="PANTHER" id="PTHR46577">
    <property type="entry name" value="HTH-TYPE TRANSCRIPTIONAL REGULATORY PROTEIN GABR"/>
    <property type="match status" value="1"/>
</dbReference>
<dbReference type="InterPro" id="IPR036390">
    <property type="entry name" value="WH_DNA-bd_sf"/>
</dbReference>
<dbReference type="Pfam" id="PF00392">
    <property type="entry name" value="GntR"/>
    <property type="match status" value="1"/>
</dbReference>
<dbReference type="InterPro" id="IPR015421">
    <property type="entry name" value="PyrdxlP-dep_Trfase_major"/>
</dbReference>
<dbReference type="InterPro" id="IPR000524">
    <property type="entry name" value="Tscrpt_reg_HTH_GntR"/>
</dbReference>
<dbReference type="OrthoDB" id="594134at2"/>
<dbReference type="STRING" id="926556.Echvi_1967"/>
<evidence type="ECO:0000313" key="7">
    <source>
        <dbReference type="EMBL" id="AGA78221.1"/>
    </source>
</evidence>
<reference evidence="8" key="1">
    <citation type="submission" date="2012-02" db="EMBL/GenBank/DDBJ databases">
        <title>The complete genome of Echinicola vietnamensis DSM 17526.</title>
        <authorList>
            <person name="Lucas S."/>
            <person name="Copeland A."/>
            <person name="Lapidus A."/>
            <person name="Glavina del Rio T."/>
            <person name="Dalin E."/>
            <person name="Tice H."/>
            <person name="Bruce D."/>
            <person name="Goodwin L."/>
            <person name="Pitluck S."/>
            <person name="Peters L."/>
            <person name="Ovchinnikova G."/>
            <person name="Teshima H."/>
            <person name="Kyrpides N."/>
            <person name="Mavromatis K."/>
            <person name="Ivanova N."/>
            <person name="Brettin T."/>
            <person name="Detter J.C."/>
            <person name="Han C."/>
            <person name="Larimer F."/>
            <person name="Land M."/>
            <person name="Hauser L."/>
            <person name="Markowitz V."/>
            <person name="Cheng J.-F."/>
            <person name="Hugenholtz P."/>
            <person name="Woyke T."/>
            <person name="Wu D."/>
            <person name="Brambilla E."/>
            <person name="Klenk H.-P."/>
            <person name="Eisen J.A."/>
        </authorList>
    </citation>
    <scope>NUCLEOTIDE SEQUENCE [LARGE SCALE GENOMIC DNA]</scope>
    <source>
        <strain evidence="8">DSM 17526 / LMG 23754 / KMM 6221</strain>
    </source>
</reference>
<dbReference type="EMBL" id="CP003346">
    <property type="protein sequence ID" value="AGA78221.1"/>
    <property type="molecule type" value="Genomic_DNA"/>
</dbReference>
<dbReference type="CDD" id="cd07377">
    <property type="entry name" value="WHTH_GntR"/>
    <property type="match status" value="1"/>
</dbReference>
<evidence type="ECO:0000256" key="3">
    <source>
        <dbReference type="ARBA" id="ARBA00023015"/>
    </source>
</evidence>
<evidence type="ECO:0000313" key="8">
    <source>
        <dbReference type="Proteomes" id="UP000010796"/>
    </source>
</evidence>
<keyword evidence="2" id="KW-0663">Pyridoxal phosphate</keyword>
<proteinExistence type="inferred from homology"/>